<accession>A0A0V8JLS8</accession>
<dbReference type="RefSeq" id="WP_062686834.1">
    <property type="nucleotide sequence ID" value="NZ_KQ758651.1"/>
</dbReference>
<dbReference type="GO" id="GO:0055052">
    <property type="term" value="C:ATP-binding cassette (ABC) transporter complex, substrate-binding subunit-containing"/>
    <property type="evidence" value="ECO:0007669"/>
    <property type="project" value="TreeGrafter"/>
</dbReference>
<organism evidence="4 5">
    <name type="scientific">Priestia veravalensis</name>
    <dbReference type="NCBI Taxonomy" id="1414648"/>
    <lineage>
        <taxon>Bacteria</taxon>
        <taxon>Bacillati</taxon>
        <taxon>Bacillota</taxon>
        <taxon>Bacilli</taxon>
        <taxon>Bacillales</taxon>
        <taxon>Bacillaceae</taxon>
        <taxon>Priestia</taxon>
    </lineage>
</organism>
<comment type="similarity">
    <text evidence="1">Belongs to the bacterial solute-binding protein 1 family.</text>
</comment>
<comment type="caution">
    <text evidence="4">The sequence shown here is derived from an EMBL/GenBank/DDBJ whole genome shotgun (WGS) entry which is preliminary data.</text>
</comment>
<evidence type="ECO:0000256" key="1">
    <source>
        <dbReference type="ARBA" id="ARBA00008520"/>
    </source>
</evidence>
<sequence length="182" mass="20256">MKIKKIIAALPHDQIGQLALEGVIAPVTVESSIVSAFTEQSIRAESYAGKLYGLPKAIETPIFLYNKDLMKKAPKTMNELYEISKSNQNAGQYGFLAPWDNFYFANAVLSGMGSYVFKQEKQSLDPTDIGLHSDGADGVSYISKWYNENLFPKGIIGENGGSTLEALFQKGKWRYYFNTCMI</sequence>
<proteinExistence type="inferred from homology"/>
<dbReference type="AlphaFoldDB" id="A0A0V8JLS8"/>
<dbReference type="InterPro" id="IPR006059">
    <property type="entry name" value="SBP"/>
</dbReference>
<gene>
    <name evidence="4" type="ORF">AS180_11360</name>
</gene>
<dbReference type="Proteomes" id="UP000053681">
    <property type="component" value="Unassembled WGS sequence"/>
</dbReference>
<keyword evidence="5" id="KW-1185">Reference proteome</keyword>
<keyword evidence="3" id="KW-0732">Signal</keyword>
<dbReference type="Pfam" id="PF01547">
    <property type="entry name" value="SBP_bac_1"/>
    <property type="match status" value="1"/>
</dbReference>
<dbReference type="GO" id="GO:1901982">
    <property type="term" value="F:maltose binding"/>
    <property type="evidence" value="ECO:0007669"/>
    <property type="project" value="TreeGrafter"/>
</dbReference>
<dbReference type="Gene3D" id="3.40.190.10">
    <property type="entry name" value="Periplasmic binding protein-like II"/>
    <property type="match status" value="2"/>
</dbReference>
<evidence type="ECO:0000313" key="4">
    <source>
        <dbReference type="EMBL" id="KSU87805.1"/>
    </source>
</evidence>
<dbReference type="GO" id="GO:0015768">
    <property type="term" value="P:maltose transport"/>
    <property type="evidence" value="ECO:0007669"/>
    <property type="project" value="TreeGrafter"/>
</dbReference>
<keyword evidence="2" id="KW-0813">Transport</keyword>
<reference evidence="4 5" key="1">
    <citation type="submission" date="2015-11" db="EMBL/GenBank/DDBJ databases">
        <title>Bacillus caseinolyticus sp nov.</title>
        <authorList>
            <person name="Dastager S.G."/>
            <person name="Mawlankar R."/>
        </authorList>
    </citation>
    <scope>NUCLEOTIDE SEQUENCE [LARGE SCALE GENOMIC DNA]</scope>
    <source>
        <strain evidence="4 5">SGD-V-76</strain>
    </source>
</reference>
<evidence type="ECO:0000256" key="3">
    <source>
        <dbReference type="ARBA" id="ARBA00022729"/>
    </source>
</evidence>
<dbReference type="PANTHER" id="PTHR30061:SF50">
    <property type="entry name" value="MALTOSE_MALTODEXTRIN-BINDING PERIPLASMIC PROTEIN"/>
    <property type="match status" value="1"/>
</dbReference>
<protein>
    <submittedName>
        <fullName evidence="4">Uncharacterized protein</fullName>
    </submittedName>
</protein>
<evidence type="ECO:0000313" key="5">
    <source>
        <dbReference type="Proteomes" id="UP000053681"/>
    </source>
</evidence>
<evidence type="ECO:0000256" key="2">
    <source>
        <dbReference type="ARBA" id="ARBA00022448"/>
    </source>
</evidence>
<dbReference type="PANTHER" id="PTHR30061">
    <property type="entry name" value="MALTOSE-BINDING PERIPLASMIC PROTEIN"/>
    <property type="match status" value="1"/>
</dbReference>
<dbReference type="EMBL" id="LNQP01000035">
    <property type="protein sequence ID" value="KSU87805.1"/>
    <property type="molecule type" value="Genomic_DNA"/>
</dbReference>
<dbReference type="GO" id="GO:0042956">
    <property type="term" value="P:maltodextrin transmembrane transport"/>
    <property type="evidence" value="ECO:0007669"/>
    <property type="project" value="TreeGrafter"/>
</dbReference>
<dbReference type="SUPFAM" id="SSF53850">
    <property type="entry name" value="Periplasmic binding protein-like II"/>
    <property type="match status" value="1"/>
</dbReference>
<name>A0A0V8JLS8_9BACI</name>